<dbReference type="RefSeq" id="WP_382166332.1">
    <property type="nucleotide sequence ID" value="NZ_JBHTBR010000002.1"/>
</dbReference>
<evidence type="ECO:0008006" key="3">
    <source>
        <dbReference type="Google" id="ProtNLM"/>
    </source>
</evidence>
<keyword evidence="2" id="KW-1185">Reference proteome</keyword>
<name>A0ABW2IJ84_9PROT</name>
<dbReference type="PROSITE" id="PS51257">
    <property type="entry name" value="PROKAR_LIPOPROTEIN"/>
    <property type="match status" value="1"/>
</dbReference>
<proteinExistence type="predicted"/>
<dbReference type="Proteomes" id="UP001596492">
    <property type="component" value="Unassembled WGS sequence"/>
</dbReference>
<reference evidence="2" key="1">
    <citation type="journal article" date="2019" name="Int. J. Syst. Evol. Microbiol.">
        <title>The Global Catalogue of Microorganisms (GCM) 10K type strain sequencing project: providing services to taxonomists for standard genome sequencing and annotation.</title>
        <authorList>
            <consortium name="The Broad Institute Genomics Platform"/>
            <consortium name="The Broad Institute Genome Sequencing Center for Infectious Disease"/>
            <person name="Wu L."/>
            <person name="Ma J."/>
        </authorList>
    </citation>
    <scope>NUCLEOTIDE SEQUENCE [LARGE SCALE GENOMIC DNA]</scope>
    <source>
        <strain evidence="2">CCUG 51308</strain>
    </source>
</reference>
<accession>A0ABW2IJ84</accession>
<dbReference type="EMBL" id="JBHTBR010000002">
    <property type="protein sequence ID" value="MFC7291138.1"/>
    <property type="molecule type" value="Genomic_DNA"/>
</dbReference>
<gene>
    <name evidence="1" type="ORF">ACFQS8_05885</name>
</gene>
<evidence type="ECO:0000313" key="1">
    <source>
        <dbReference type="EMBL" id="MFC7291138.1"/>
    </source>
</evidence>
<evidence type="ECO:0000313" key="2">
    <source>
        <dbReference type="Proteomes" id="UP001596492"/>
    </source>
</evidence>
<organism evidence="1 2">
    <name type="scientific">Hirschia litorea</name>
    <dbReference type="NCBI Taxonomy" id="1199156"/>
    <lineage>
        <taxon>Bacteria</taxon>
        <taxon>Pseudomonadati</taxon>
        <taxon>Pseudomonadota</taxon>
        <taxon>Alphaproteobacteria</taxon>
        <taxon>Hyphomonadales</taxon>
        <taxon>Hyphomonadaceae</taxon>
        <taxon>Hirschia</taxon>
    </lineage>
</organism>
<sequence length="125" mass="13540">MRTLAITLATSTLILAGCGTITPVNNHSTHVPIIKEGDVAVAILSSLRYLKWDILEQGEGFFIAKTMHKQKSATAKISYTNSDYSIAYVASKGLGGRTNNSVWKRWVHALDTDIRIGLGLPTIPG</sequence>
<protein>
    <recommendedName>
        <fullName evidence="3">Lipoprotein</fullName>
    </recommendedName>
</protein>
<comment type="caution">
    <text evidence="1">The sequence shown here is derived from an EMBL/GenBank/DDBJ whole genome shotgun (WGS) entry which is preliminary data.</text>
</comment>